<evidence type="ECO:0000313" key="3">
    <source>
        <dbReference type="Proteomes" id="UP001620645"/>
    </source>
</evidence>
<gene>
    <name evidence="2" type="ORF">niasHS_015063</name>
</gene>
<evidence type="ECO:0000256" key="1">
    <source>
        <dbReference type="SAM" id="SignalP"/>
    </source>
</evidence>
<accession>A0ABD2I512</accession>
<keyword evidence="3" id="KW-1185">Reference proteome</keyword>
<sequence length="83" mass="9040">MKQFLLPFLLLCCLFFAVFSLSLNDQVELPTFCSGPNKDNARVLSCCEAVKAFEGSEMSESGGAAPPELKECVQCGTELCPRE</sequence>
<name>A0ABD2I512_HETSC</name>
<protein>
    <submittedName>
        <fullName evidence="2">Uncharacterized protein</fullName>
    </submittedName>
</protein>
<organism evidence="2 3">
    <name type="scientific">Heterodera schachtii</name>
    <name type="common">Sugarbeet cyst nematode worm</name>
    <name type="synonym">Tylenchus schachtii</name>
    <dbReference type="NCBI Taxonomy" id="97005"/>
    <lineage>
        <taxon>Eukaryota</taxon>
        <taxon>Metazoa</taxon>
        <taxon>Ecdysozoa</taxon>
        <taxon>Nematoda</taxon>
        <taxon>Chromadorea</taxon>
        <taxon>Rhabditida</taxon>
        <taxon>Tylenchina</taxon>
        <taxon>Tylenchomorpha</taxon>
        <taxon>Tylenchoidea</taxon>
        <taxon>Heteroderidae</taxon>
        <taxon>Heteroderinae</taxon>
        <taxon>Heterodera</taxon>
    </lineage>
</organism>
<evidence type="ECO:0000313" key="2">
    <source>
        <dbReference type="EMBL" id="KAL3074233.1"/>
    </source>
</evidence>
<feature type="chain" id="PRO_5044834831" evidence="1">
    <location>
        <begin position="21"/>
        <end position="83"/>
    </location>
</feature>
<keyword evidence="1" id="KW-0732">Signal</keyword>
<feature type="signal peptide" evidence="1">
    <location>
        <begin position="1"/>
        <end position="20"/>
    </location>
</feature>
<dbReference type="EMBL" id="JBICCN010000357">
    <property type="protein sequence ID" value="KAL3074233.1"/>
    <property type="molecule type" value="Genomic_DNA"/>
</dbReference>
<comment type="caution">
    <text evidence="2">The sequence shown here is derived from an EMBL/GenBank/DDBJ whole genome shotgun (WGS) entry which is preliminary data.</text>
</comment>
<reference evidence="2 3" key="1">
    <citation type="submission" date="2024-10" db="EMBL/GenBank/DDBJ databases">
        <authorList>
            <person name="Kim D."/>
        </authorList>
    </citation>
    <scope>NUCLEOTIDE SEQUENCE [LARGE SCALE GENOMIC DNA]</scope>
    <source>
        <strain evidence="2">Taebaek</strain>
    </source>
</reference>
<dbReference type="AlphaFoldDB" id="A0ABD2I512"/>
<dbReference type="Proteomes" id="UP001620645">
    <property type="component" value="Unassembled WGS sequence"/>
</dbReference>
<proteinExistence type="predicted"/>